<reference evidence="1 2" key="1">
    <citation type="submission" date="2013-03" db="EMBL/GenBank/DDBJ databases">
        <title>The Genome Sequence of Enterococcus dispar ATCC_51266 (Illumina only assembly).</title>
        <authorList>
            <consortium name="The Broad Institute Genomics Platform"/>
            <consortium name="The Broad Institute Genome Sequencing Center for Infectious Disease"/>
            <person name="Earl A."/>
            <person name="Russ C."/>
            <person name="Gilmore M."/>
            <person name="Surin D."/>
            <person name="Walker B."/>
            <person name="Young S."/>
            <person name="Zeng Q."/>
            <person name="Gargeya S."/>
            <person name="Fitzgerald M."/>
            <person name="Haas B."/>
            <person name="Abouelleil A."/>
            <person name="Allen A.W."/>
            <person name="Alvarado L."/>
            <person name="Arachchi H.M."/>
            <person name="Berlin A.M."/>
            <person name="Chapman S.B."/>
            <person name="Gainer-Dewar J."/>
            <person name="Goldberg J."/>
            <person name="Griggs A."/>
            <person name="Gujja S."/>
            <person name="Hansen M."/>
            <person name="Howarth C."/>
            <person name="Imamovic A."/>
            <person name="Ireland A."/>
            <person name="Larimer J."/>
            <person name="McCowan C."/>
            <person name="Murphy C."/>
            <person name="Pearson M."/>
            <person name="Poon T.W."/>
            <person name="Priest M."/>
            <person name="Roberts A."/>
            <person name="Saif S."/>
            <person name="Shea T."/>
            <person name="Sisk P."/>
            <person name="Sykes S."/>
            <person name="Wortman J."/>
            <person name="Nusbaum C."/>
            <person name="Birren B."/>
        </authorList>
    </citation>
    <scope>NUCLEOTIDE SEQUENCE [LARGE SCALE GENOMIC DNA]</scope>
    <source>
        <strain evidence="1 2">ATCC 51266</strain>
    </source>
</reference>
<organism evidence="1 2">
    <name type="scientific">Enterococcus dispar ATCC 51266</name>
    <dbReference type="NCBI Taxonomy" id="1139219"/>
    <lineage>
        <taxon>Bacteria</taxon>
        <taxon>Bacillati</taxon>
        <taxon>Bacillota</taxon>
        <taxon>Bacilli</taxon>
        <taxon>Lactobacillales</taxon>
        <taxon>Enterococcaceae</taxon>
        <taxon>Enterococcus</taxon>
    </lineage>
</organism>
<dbReference type="AlphaFoldDB" id="S1NXZ9"/>
<proteinExistence type="predicted"/>
<dbReference type="OrthoDB" id="2193357at2"/>
<dbReference type="STRING" id="44009.RV01_GL000021"/>
<dbReference type="RefSeq" id="WP_016172034.1">
    <property type="nucleotide sequence ID" value="NZ_ASWK01000001.1"/>
</dbReference>
<keyword evidence="2" id="KW-1185">Reference proteome</keyword>
<gene>
    <name evidence="1" type="ORF">OMK_00851</name>
</gene>
<evidence type="ECO:0000313" key="2">
    <source>
        <dbReference type="Proteomes" id="UP000014127"/>
    </source>
</evidence>
<dbReference type="Proteomes" id="UP000014127">
    <property type="component" value="Unassembled WGS sequence"/>
</dbReference>
<comment type="caution">
    <text evidence="1">The sequence shown here is derived from an EMBL/GenBank/DDBJ whole genome shotgun (WGS) entry which is preliminary data.</text>
</comment>
<dbReference type="EMBL" id="AHYR01000003">
    <property type="protein sequence ID" value="EOT43496.1"/>
    <property type="molecule type" value="Genomic_DNA"/>
</dbReference>
<name>S1NXZ9_9ENTE</name>
<dbReference type="HOGENOM" id="CLU_2093063_0_0_9"/>
<dbReference type="eggNOG" id="ENOG5032NC9">
    <property type="taxonomic scope" value="Bacteria"/>
</dbReference>
<dbReference type="PATRIC" id="fig|1139219.3.peg.819"/>
<accession>S1NXZ9</accession>
<evidence type="ECO:0000313" key="1">
    <source>
        <dbReference type="EMBL" id="EOT43496.1"/>
    </source>
</evidence>
<protein>
    <submittedName>
        <fullName evidence="1">Uncharacterized protein</fullName>
    </submittedName>
</protein>
<sequence>MNQFFNVFKKTQQFLLLQAYADEIMTDDELMTFLLNETNDERFCFISQNGLYVVIPNVSLDDFTHSYFSPPEVQISMEKSTIYLKVPKEVIQLPFSKKEDAQNILSDIDYLWSN</sequence>